<protein>
    <recommendedName>
        <fullName evidence="9">BREX system P-loop protein BrxC</fullName>
    </recommendedName>
</protein>
<feature type="region of interest" description="Disordered" evidence="2">
    <location>
        <begin position="1113"/>
        <end position="1161"/>
    </location>
</feature>
<organism evidence="7 8">
    <name type="scientific">Neolewinella antarctica</name>
    <dbReference type="NCBI Taxonomy" id="442734"/>
    <lineage>
        <taxon>Bacteria</taxon>
        <taxon>Pseudomonadati</taxon>
        <taxon>Bacteroidota</taxon>
        <taxon>Saprospiria</taxon>
        <taxon>Saprospirales</taxon>
        <taxon>Lewinellaceae</taxon>
        <taxon>Neolewinella</taxon>
    </lineage>
</organism>
<proteinExistence type="predicted"/>
<feature type="domain" description="Probable ATP-binding protein BrxC winged helix-turn-helix" evidence="4">
    <location>
        <begin position="752"/>
        <end position="854"/>
    </location>
</feature>
<feature type="domain" description="DUF6079" evidence="3">
    <location>
        <begin position="26"/>
        <end position="88"/>
    </location>
</feature>
<gene>
    <name evidence="7" type="ORF">GGR27_004021</name>
</gene>
<feature type="domain" description="Probable ATP-binding protein BrxC alpha-helical" evidence="5">
    <location>
        <begin position="869"/>
        <end position="989"/>
    </location>
</feature>
<keyword evidence="1" id="KW-0175">Coiled coil</keyword>
<sequence length="1211" mass="137346">MSLQQLFKKDITRPIDGVIKAADEEHLTTEVEEYVITEEVKRLLEQQFLDIYTNANANTNGAWISGFFGSGKSHLLKMLSLLLENKTLSNGRDVKGYFAEKTENGTLFAADLNKAAGIPSKSILFNIDAKADVVSKDDADAVLGVFMKVFNEMQGYYGKHGWLAELERAMDLEGIFGEFQGKFLEINGKTWDDRRNNLLMAKKEFAKAYVAVRGGSEEDAQLLLKESRATYTLSIEDFANRVAAYIEDQDDPRFRLNFFVDEVGQYISDNVKLMTNLQTIAESLFTACKGRAWVFVTSQENMDNLVDGLRDRQSNDFSKIQARFGCKLNLGSQNVREVIQKRLLDKDGARTQVLSELWKEHGANFPTLFRFHEGGSDYPVIEEEQSFIDLYPFQNYHFELLQDCIRELSTHGAFQGKHTSVGARSNLSVFQEVVKDMIREEMEVGALPTFDRMYDGLKPIMRQEIRASVSKAEGHYGATDLRTRLLKALFMVKYVESFKSTPKHLAILLLDRLDADPKAHEQAIKTALNQLEHNIYVQRNGDQYEFLTSIEKDVENKIKGTTVDASRVRSQLLSWMFDDVVEVEIVTEERTKQRFKFNRLLDGAPLKRADNELSLHIVTERNESYAHPDHANLIAQTSGTTELRFILPPNPEVFADVKLYLQTETYCARAAGTAPAEQTPIIMARRLENSRRKPVIIRQLNKLLSQAVPIANGSELKHVSGTTPPNRVTNALQELLVITYPNLKMLGANVKESDLETFLTQPASQLAQEMQGGLGPAEEEVLNYVTLQTKHHARPTARSIADHFEKRPYGWDKTSALTVVGRLVGGQRLELLLDHEERDEPREILAILKNRDKAAAAYLRPVSKVDNKQVKQLRDLHQELFHHANPGAEAKEVARAFQAALKKERDEVKSYLERTSEYPFLKALLPYAEKLSAHLDAKPLVYFDKITQLEDDLLDFREDHYSKIKEFLSGEMSEIYRSVRQFVDFGEENHRHVEPELMAPLRNLLTHQTPYLGPAVREGKAQLATAKQAVEELLDREKDQATKLVEAELERLQQNEMYAHLTETEKQNQADSVAGFIREFQAQRKVSHLRERLRRFESDDSLRLLNSMARLTYDRINPPAPPSTASSPTSSTPPITIGGAPQKTHVSPSRSEEPKPNYRPAPSIKAVSVAYGNYLIENEADLDQFLAEYRAAVTKILNSGHGVHLRASNDK</sequence>
<dbReference type="NCBIfam" id="NF033441">
    <property type="entry name" value="BREX_BrxC"/>
    <property type="match status" value="1"/>
</dbReference>
<dbReference type="Proteomes" id="UP000770785">
    <property type="component" value="Unassembled WGS sequence"/>
</dbReference>
<evidence type="ECO:0000313" key="8">
    <source>
        <dbReference type="Proteomes" id="UP000770785"/>
    </source>
</evidence>
<evidence type="ECO:0000259" key="5">
    <source>
        <dbReference type="Pfam" id="PF25792"/>
    </source>
</evidence>
<dbReference type="Pfam" id="PF25796">
    <property type="entry name" value="BREX_BrxC_4th"/>
    <property type="match status" value="1"/>
</dbReference>
<name>A0ABX0XGN6_9BACT</name>
<dbReference type="InterPro" id="IPR047679">
    <property type="entry name" value="BREX_BrxC"/>
</dbReference>
<dbReference type="Pfam" id="PF25791">
    <property type="entry name" value="WHD_BREX_BrxC"/>
    <property type="match status" value="1"/>
</dbReference>
<dbReference type="InterPro" id="IPR058037">
    <property type="entry name" value="BREX_BrxC_helical"/>
</dbReference>
<accession>A0ABX0XGN6</accession>
<dbReference type="InterPro" id="IPR058036">
    <property type="entry name" value="BREX_BrxC_4th"/>
</dbReference>
<dbReference type="Pfam" id="PF25792">
    <property type="entry name" value="BREX_BrxC_helical"/>
    <property type="match status" value="1"/>
</dbReference>
<dbReference type="InterPro" id="IPR058038">
    <property type="entry name" value="BREX_BrxC_wHTH"/>
</dbReference>
<dbReference type="InterPro" id="IPR045725">
    <property type="entry name" value="DUF6079_N"/>
</dbReference>
<evidence type="ECO:0000259" key="3">
    <source>
        <dbReference type="Pfam" id="PF19557"/>
    </source>
</evidence>
<feature type="compositionally biased region" description="Low complexity" evidence="2">
    <location>
        <begin position="1123"/>
        <end position="1137"/>
    </location>
</feature>
<evidence type="ECO:0000256" key="2">
    <source>
        <dbReference type="SAM" id="MobiDB-lite"/>
    </source>
</evidence>
<feature type="coiled-coil region" evidence="1">
    <location>
        <begin position="1016"/>
        <end position="1050"/>
    </location>
</feature>
<evidence type="ECO:0000259" key="6">
    <source>
        <dbReference type="Pfam" id="PF25796"/>
    </source>
</evidence>
<reference evidence="7 8" key="1">
    <citation type="submission" date="2020-03" db="EMBL/GenBank/DDBJ databases">
        <title>Genomic Encyclopedia of Type Strains, Phase IV (KMG-IV): sequencing the most valuable type-strain genomes for metagenomic binning, comparative biology and taxonomic classification.</title>
        <authorList>
            <person name="Goeker M."/>
        </authorList>
    </citation>
    <scope>NUCLEOTIDE SEQUENCE [LARGE SCALE GENOMIC DNA]</scope>
    <source>
        <strain evidence="7 8">DSM 105096</strain>
    </source>
</reference>
<dbReference type="RefSeq" id="WP_168040578.1">
    <property type="nucleotide sequence ID" value="NZ_JAATJH010000014.1"/>
</dbReference>
<feature type="domain" description="Probable ATP-binding protein BrxC 4th six-stranded beta-sheet" evidence="6">
    <location>
        <begin position="561"/>
        <end position="735"/>
    </location>
</feature>
<evidence type="ECO:0000256" key="1">
    <source>
        <dbReference type="SAM" id="Coils"/>
    </source>
</evidence>
<dbReference type="EMBL" id="JAATJH010000014">
    <property type="protein sequence ID" value="NJC28496.1"/>
    <property type="molecule type" value="Genomic_DNA"/>
</dbReference>
<evidence type="ECO:0008006" key="9">
    <source>
        <dbReference type="Google" id="ProtNLM"/>
    </source>
</evidence>
<keyword evidence="8" id="KW-1185">Reference proteome</keyword>
<evidence type="ECO:0000313" key="7">
    <source>
        <dbReference type="EMBL" id="NJC28496.1"/>
    </source>
</evidence>
<dbReference type="Pfam" id="PF19557">
    <property type="entry name" value="DUF6079_1st"/>
    <property type="match status" value="1"/>
</dbReference>
<comment type="caution">
    <text evidence="7">The sequence shown here is derived from an EMBL/GenBank/DDBJ whole genome shotgun (WGS) entry which is preliminary data.</text>
</comment>
<evidence type="ECO:0000259" key="4">
    <source>
        <dbReference type="Pfam" id="PF25791"/>
    </source>
</evidence>